<dbReference type="EMBL" id="ML995484">
    <property type="protein sequence ID" value="KAF2142279.1"/>
    <property type="molecule type" value="Genomic_DNA"/>
</dbReference>
<reference evidence="5" key="1">
    <citation type="journal article" date="2020" name="Stud. Mycol.">
        <title>101 Dothideomycetes genomes: a test case for predicting lifestyles and emergence of pathogens.</title>
        <authorList>
            <person name="Haridas S."/>
            <person name="Albert R."/>
            <person name="Binder M."/>
            <person name="Bloem J."/>
            <person name="Labutti K."/>
            <person name="Salamov A."/>
            <person name="Andreopoulos B."/>
            <person name="Baker S."/>
            <person name="Barry K."/>
            <person name="Bills G."/>
            <person name="Bluhm B."/>
            <person name="Cannon C."/>
            <person name="Castanera R."/>
            <person name="Culley D."/>
            <person name="Daum C."/>
            <person name="Ezra D."/>
            <person name="Gonzalez J."/>
            <person name="Henrissat B."/>
            <person name="Kuo A."/>
            <person name="Liang C."/>
            <person name="Lipzen A."/>
            <person name="Lutzoni F."/>
            <person name="Magnuson J."/>
            <person name="Mondo S."/>
            <person name="Nolan M."/>
            <person name="Ohm R."/>
            <person name="Pangilinan J."/>
            <person name="Park H.-J."/>
            <person name="Ramirez L."/>
            <person name="Alfaro M."/>
            <person name="Sun H."/>
            <person name="Tritt A."/>
            <person name="Yoshinaga Y."/>
            <person name="Zwiers L.-H."/>
            <person name="Turgeon B."/>
            <person name="Goodwin S."/>
            <person name="Spatafora J."/>
            <person name="Crous P."/>
            <person name="Grigoriev I."/>
        </authorList>
    </citation>
    <scope>NUCLEOTIDE SEQUENCE</scope>
    <source>
        <strain evidence="5">CBS 121167</strain>
    </source>
</reference>
<accession>A0A6A6BDL0</accession>
<dbReference type="Pfam" id="PF24809">
    <property type="entry name" value="DUF7708"/>
    <property type="match status" value="1"/>
</dbReference>
<dbReference type="InterPro" id="IPR056884">
    <property type="entry name" value="NPHP3-like_N"/>
</dbReference>
<evidence type="ECO:0000313" key="6">
    <source>
        <dbReference type="Proteomes" id="UP000799438"/>
    </source>
</evidence>
<keyword evidence="1" id="KW-0677">Repeat</keyword>
<feature type="domain" description="Nephrocystin 3-like N-terminal" evidence="4">
    <location>
        <begin position="318"/>
        <end position="479"/>
    </location>
</feature>
<evidence type="ECO:0000313" key="5">
    <source>
        <dbReference type="EMBL" id="KAF2142279.1"/>
    </source>
</evidence>
<evidence type="ECO:0008006" key="7">
    <source>
        <dbReference type="Google" id="ProtNLM"/>
    </source>
</evidence>
<name>A0A6A6BDL0_9PEZI</name>
<keyword evidence="2" id="KW-0175">Coiled coil</keyword>
<proteinExistence type="predicted"/>
<feature type="coiled-coil region" evidence="2">
    <location>
        <begin position="218"/>
        <end position="277"/>
    </location>
</feature>
<dbReference type="Pfam" id="PF24883">
    <property type="entry name" value="NPHP3_N"/>
    <property type="match status" value="1"/>
</dbReference>
<evidence type="ECO:0000259" key="3">
    <source>
        <dbReference type="Pfam" id="PF24809"/>
    </source>
</evidence>
<evidence type="ECO:0000256" key="2">
    <source>
        <dbReference type="SAM" id="Coils"/>
    </source>
</evidence>
<dbReference type="RefSeq" id="XP_033397991.1">
    <property type="nucleotide sequence ID" value="XM_033535742.1"/>
</dbReference>
<dbReference type="InterPro" id="IPR056125">
    <property type="entry name" value="DUF7708"/>
</dbReference>
<feature type="domain" description="DUF7708" evidence="3">
    <location>
        <begin position="103"/>
        <end position="241"/>
    </location>
</feature>
<protein>
    <recommendedName>
        <fullName evidence="7">Fungal STAND N-terminal Goodbye domain-containing protein</fullName>
    </recommendedName>
</protein>
<dbReference type="OrthoDB" id="5389929at2759"/>
<organism evidence="5 6">
    <name type="scientific">Aplosporella prunicola CBS 121167</name>
    <dbReference type="NCBI Taxonomy" id="1176127"/>
    <lineage>
        <taxon>Eukaryota</taxon>
        <taxon>Fungi</taxon>
        <taxon>Dikarya</taxon>
        <taxon>Ascomycota</taxon>
        <taxon>Pezizomycotina</taxon>
        <taxon>Dothideomycetes</taxon>
        <taxon>Dothideomycetes incertae sedis</taxon>
        <taxon>Botryosphaeriales</taxon>
        <taxon>Aplosporellaceae</taxon>
        <taxon>Aplosporella</taxon>
    </lineage>
</organism>
<evidence type="ECO:0000256" key="1">
    <source>
        <dbReference type="ARBA" id="ARBA00022737"/>
    </source>
</evidence>
<sequence>MSTDEWNTFFHDKKESDHITAISTARDSYLAQREWWNKISRTLPKDQTERVVAVVEKYEHEHSMLALEKLVEGFLADFQERKSQLERQRSRGGRKFSHGAQAFLNNFSEFLTCYSDVVNIVKSADSQFGGVAVQALSIFLIVAVNKQQREDLIVSSLETMKSQFPRLKGWGNIYPTEKMQQLIVAVYMDVIEFAREAVSYYKRSTWARVWYAIISPPQRKLQAKVDLILRELSEVKEETNFLLSQRVGKIERDLGKANEALNDMQRQKQKNRELFNSFQEAMLPGGYSKSEQLETCKTQLQHRFTRREVSLFSLSDLKKDSRYETWFQSTIAQTLVIRGSTSRGLRTPLSWLSNAAIELIEKLESENAVVAYYFCCLEADGTSQKLGMADILCKVIYQLFEAKPDLLQDEELEQNYLVPIRNRTWDNKYVCELLVNIVKRIGIVYLVLDRPEDCKGGIRVLSRLFEKAKEAGCILKTMIVFDRDRTDFSQVEELQDAEGFSYIDDLNQC</sequence>
<gene>
    <name evidence="5" type="ORF">K452DRAFT_16706</name>
</gene>
<evidence type="ECO:0000259" key="4">
    <source>
        <dbReference type="Pfam" id="PF24883"/>
    </source>
</evidence>
<dbReference type="Proteomes" id="UP000799438">
    <property type="component" value="Unassembled WGS sequence"/>
</dbReference>
<dbReference type="GeneID" id="54293238"/>
<dbReference type="AlphaFoldDB" id="A0A6A6BDL0"/>
<keyword evidence="6" id="KW-1185">Reference proteome</keyword>